<sequence>MAAIDPQAVQGYLDAGENAATTTEQGRALEDLVCYLFGLVPGVSITRRNVMNVFDTEEIDVAFWNEKSPLGLPFLPDIILVECKNWSSRVGSGEVNWFDTKLRNRGMEFGILIATRGITGHGGDLTAAHKIVADALREKRRLIVISAPEILALTDTDEIVVLIKRKLCDLAVMGALV</sequence>
<dbReference type="Pfam" id="PF04471">
    <property type="entry name" value="Mrr_cat"/>
    <property type="match status" value="1"/>
</dbReference>
<evidence type="ECO:0000313" key="2">
    <source>
        <dbReference type="EMBL" id="TPP04986.1"/>
    </source>
</evidence>
<dbReference type="Proteomes" id="UP000316429">
    <property type="component" value="Unassembled WGS sequence"/>
</dbReference>
<keyword evidence="2" id="KW-0540">Nuclease</keyword>
<keyword evidence="3" id="KW-1185">Reference proteome</keyword>
<protein>
    <submittedName>
        <fullName evidence="2">Restriction endonuclease</fullName>
    </submittedName>
</protein>
<dbReference type="GO" id="GO:0004519">
    <property type="term" value="F:endonuclease activity"/>
    <property type="evidence" value="ECO:0007669"/>
    <property type="project" value="UniProtKB-KW"/>
</dbReference>
<gene>
    <name evidence="2" type="ORF">FJQ55_21410</name>
</gene>
<dbReference type="InterPro" id="IPR007560">
    <property type="entry name" value="Restrct_endonuc_IV_Mrr"/>
</dbReference>
<keyword evidence="2" id="KW-0255">Endonuclease</keyword>
<feature type="domain" description="Restriction endonuclease type IV Mrr" evidence="1">
    <location>
        <begin position="56"/>
        <end position="130"/>
    </location>
</feature>
<dbReference type="GO" id="GO:0003677">
    <property type="term" value="F:DNA binding"/>
    <property type="evidence" value="ECO:0007669"/>
    <property type="project" value="InterPro"/>
</dbReference>
<dbReference type="AlphaFoldDB" id="A0A504U4P1"/>
<evidence type="ECO:0000313" key="3">
    <source>
        <dbReference type="Proteomes" id="UP000316429"/>
    </source>
</evidence>
<evidence type="ECO:0000259" key="1">
    <source>
        <dbReference type="Pfam" id="PF04471"/>
    </source>
</evidence>
<accession>A0A504U4P1</accession>
<name>A0A504U4P1_9HYPH</name>
<dbReference type="SUPFAM" id="SSF52980">
    <property type="entry name" value="Restriction endonuclease-like"/>
    <property type="match status" value="1"/>
</dbReference>
<dbReference type="RefSeq" id="WP_140831817.1">
    <property type="nucleotide sequence ID" value="NZ_VFYP01000006.1"/>
</dbReference>
<reference evidence="2 3" key="1">
    <citation type="submission" date="2019-06" db="EMBL/GenBank/DDBJ databases">
        <title>Rhizobium sp. CL12 isolated from roots of soybean.</title>
        <authorList>
            <person name="Wang C."/>
        </authorList>
    </citation>
    <scope>NUCLEOTIDE SEQUENCE [LARGE SCALE GENOMIC DNA]</scope>
    <source>
        <strain evidence="2 3">CL12</strain>
    </source>
</reference>
<organism evidence="2 3">
    <name type="scientific">Rhizobium glycinendophyticum</name>
    <dbReference type="NCBI Taxonomy" id="2589807"/>
    <lineage>
        <taxon>Bacteria</taxon>
        <taxon>Pseudomonadati</taxon>
        <taxon>Pseudomonadota</taxon>
        <taxon>Alphaproteobacteria</taxon>
        <taxon>Hyphomicrobiales</taxon>
        <taxon>Rhizobiaceae</taxon>
        <taxon>Rhizobium/Agrobacterium group</taxon>
        <taxon>Rhizobium</taxon>
    </lineage>
</organism>
<keyword evidence="2" id="KW-0378">Hydrolase</keyword>
<dbReference type="InterPro" id="IPR011335">
    <property type="entry name" value="Restrct_endonuc-II-like"/>
</dbReference>
<comment type="caution">
    <text evidence="2">The sequence shown here is derived from an EMBL/GenBank/DDBJ whole genome shotgun (WGS) entry which is preliminary data.</text>
</comment>
<dbReference type="EMBL" id="VFYP01000006">
    <property type="protein sequence ID" value="TPP04986.1"/>
    <property type="molecule type" value="Genomic_DNA"/>
</dbReference>
<dbReference type="OrthoDB" id="1426537at2"/>
<proteinExistence type="predicted"/>
<dbReference type="GO" id="GO:0009307">
    <property type="term" value="P:DNA restriction-modification system"/>
    <property type="evidence" value="ECO:0007669"/>
    <property type="project" value="InterPro"/>
</dbReference>